<dbReference type="InterPro" id="IPR029068">
    <property type="entry name" value="Glyas_Bleomycin-R_OHBP_Dase"/>
</dbReference>
<sequence>MHRSRFAAIVIDSQVDDINTANQFWPQALGMPYQVSKEEWASRYTHLDVPAGQPQVLLQKVSHESRVHIDIETDNIEAEVARLSTLGASVVERFPRWVVMQAPTGHKFCVVNPQRDDFATADNVNVWP</sequence>
<evidence type="ECO:0000313" key="2">
    <source>
        <dbReference type="EMBL" id="MFC3032262.1"/>
    </source>
</evidence>
<organism evidence="2 3">
    <name type="scientific">Pseudoalteromonas fenneropenaei</name>
    <dbReference type="NCBI Taxonomy" id="1737459"/>
    <lineage>
        <taxon>Bacteria</taxon>
        <taxon>Pseudomonadati</taxon>
        <taxon>Pseudomonadota</taxon>
        <taxon>Gammaproteobacteria</taxon>
        <taxon>Alteromonadales</taxon>
        <taxon>Pseudoalteromonadaceae</taxon>
        <taxon>Pseudoalteromonas</taxon>
    </lineage>
</organism>
<dbReference type="PANTHER" id="PTHR35908:SF1">
    <property type="entry name" value="CONSERVED PROTEIN"/>
    <property type="match status" value="1"/>
</dbReference>
<accession>A0ABV7CI29</accession>
<dbReference type="SUPFAM" id="SSF54593">
    <property type="entry name" value="Glyoxalase/Bleomycin resistance protein/Dihydroxybiphenyl dioxygenase"/>
    <property type="match status" value="1"/>
</dbReference>
<name>A0ABV7CI29_9GAMM</name>
<gene>
    <name evidence="2" type="ORF">ACFOEE_07015</name>
</gene>
<feature type="domain" description="Glyoxalase-like" evidence="1">
    <location>
        <begin position="9"/>
        <end position="111"/>
    </location>
</feature>
<proteinExistence type="predicted"/>
<evidence type="ECO:0000313" key="3">
    <source>
        <dbReference type="Proteomes" id="UP001595453"/>
    </source>
</evidence>
<dbReference type="Gene3D" id="3.10.180.10">
    <property type="entry name" value="2,3-Dihydroxybiphenyl 1,2-Dioxygenase, domain 1"/>
    <property type="match status" value="1"/>
</dbReference>
<dbReference type="RefSeq" id="WP_377122506.1">
    <property type="nucleotide sequence ID" value="NZ_JBHRSD010000011.1"/>
</dbReference>
<keyword evidence="3" id="KW-1185">Reference proteome</keyword>
<dbReference type="Pfam" id="PF18029">
    <property type="entry name" value="Glyoxalase_6"/>
    <property type="match status" value="1"/>
</dbReference>
<evidence type="ECO:0000259" key="1">
    <source>
        <dbReference type="Pfam" id="PF18029"/>
    </source>
</evidence>
<dbReference type="Proteomes" id="UP001595453">
    <property type="component" value="Unassembled WGS sequence"/>
</dbReference>
<dbReference type="InterPro" id="IPR041581">
    <property type="entry name" value="Glyoxalase_6"/>
</dbReference>
<reference evidence="3" key="1">
    <citation type="journal article" date="2019" name="Int. J. Syst. Evol. Microbiol.">
        <title>The Global Catalogue of Microorganisms (GCM) 10K type strain sequencing project: providing services to taxonomists for standard genome sequencing and annotation.</title>
        <authorList>
            <consortium name="The Broad Institute Genomics Platform"/>
            <consortium name="The Broad Institute Genome Sequencing Center for Infectious Disease"/>
            <person name="Wu L."/>
            <person name="Ma J."/>
        </authorList>
    </citation>
    <scope>NUCLEOTIDE SEQUENCE [LARGE SCALE GENOMIC DNA]</scope>
    <source>
        <strain evidence="3">KCTC 42730</strain>
    </source>
</reference>
<dbReference type="EMBL" id="JBHRSD010000011">
    <property type="protein sequence ID" value="MFC3032262.1"/>
    <property type="molecule type" value="Genomic_DNA"/>
</dbReference>
<comment type="caution">
    <text evidence="2">The sequence shown here is derived from an EMBL/GenBank/DDBJ whole genome shotgun (WGS) entry which is preliminary data.</text>
</comment>
<dbReference type="PANTHER" id="PTHR35908">
    <property type="entry name" value="HYPOTHETICAL FUSION PROTEIN"/>
    <property type="match status" value="1"/>
</dbReference>
<protein>
    <submittedName>
        <fullName evidence="2">VOC family protein</fullName>
    </submittedName>
</protein>